<gene>
    <name evidence="1" type="ORF">BRARA_A02333</name>
</gene>
<organism evidence="1 2">
    <name type="scientific">Brassica campestris</name>
    <name type="common">Field mustard</name>
    <dbReference type="NCBI Taxonomy" id="3711"/>
    <lineage>
        <taxon>Eukaryota</taxon>
        <taxon>Viridiplantae</taxon>
        <taxon>Streptophyta</taxon>
        <taxon>Embryophyta</taxon>
        <taxon>Tracheophyta</taxon>
        <taxon>Spermatophyta</taxon>
        <taxon>Magnoliopsida</taxon>
        <taxon>eudicotyledons</taxon>
        <taxon>Gunneridae</taxon>
        <taxon>Pentapetalae</taxon>
        <taxon>rosids</taxon>
        <taxon>malvids</taxon>
        <taxon>Brassicales</taxon>
        <taxon>Brassicaceae</taxon>
        <taxon>Brassiceae</taxon>
        <taxon>Brassica</taxon>
    </lineage>
</organism>
<evidence type="ECO:0008006" key="3">
    <source>
        <dbReference type="Google" id="ProtNLM"/>
    </source>
</evidence>
<dbReference type="AlphaFoldDB" id="A0A398ARY4"/>
<reference evidence="1 2" key="1">
    <citation type="submission" date="2018-06" db="EMBL/GenBank/DDBJ databases">
        <title>WGS assembly of Brassica rapa FPsc.</title>
        <authorList>
            <person name="Bowman J."/>
            <person name="Kohchi T."/>
            <person name="Yamato K."/>
            <person name="Jenkins J."/>
            <person name="Shu S."/>
            <person name="Ishizaki K."/>
            <person name="Yamaoka S."/>
            <person name="Nishihama R."/>
            <person name="Nakamura Y."/>
            <person name="Berger F."/>
            <person name="Adam C."/>
            <person name="Aki S."/>
            <person name="Althoff F."/>
            <person name="Araki T."/>
            <person name="Arteaga-Vazquez M."/>
            <person name="Balasubrmanian S."/>
            <person name="Bauer D."/>
            <person name="Boehm C."/>
            <person name="Briginshaw L."/>
            <person name="Caballero-Perez J."/>
            <person name="Catarino B."/>
            <person name="Chen F."/>
            <person name="Chiyoda S."/>
            <person name="Chovatia M."/>
            <person name="Davies K."/>
            <person name="Delmans M."/>
            <person name="Demura T."/>
            <person name="Dierschke T."/>
            <person name="Dolan L."/>
            <person name="Dorantes-Acosta A."/>
            <person name="Eklund D."/>
            <person name="Florent S."/>
            <person name="Flores-Sandoval E."/>
            <person name="Fujiyama A."/>
            <person name="Fukuzawa H."/>
            <person name="Galik B."/>
            <person name="Grimanelli D."/>
            <person name="Grimwood J."/>
            <person name="Grossniklaus U."/>
            <person name="Hamada T."/>
            <person name="Haseloff J."/>
            <person name="Hetherington A."/>
            <person name="Higo A."/>
            <person name="Hirakawa Y."/>
            <person name="Hundley H."/>
            <person name="Ikeda Y."/>
            <person name="Inoue K."/>
            <person name="Inoue S."/>
            <person name="Ishida S."/>
            <person name="Jia Q."/>
            <person name="Kakita M."/>
            <person name="Kanazawa T."/>
            <person name="Kawai Y."/>
            <person name="Kawashima T."/>
            <person name="Kennedy M."/>
            <person name="Kinose K."/>
            <person name="Kinoshita T."/>
            <person name="Kohara Y."/>
            <person name="Koide E."/>
            <person name="Komatsu K."/>
            <person name="Kopischke S."/>
            <person name="Kubo M."/>
            <person name="Kyozuka J."/>
            <person name="Lagercrantz U."/>
            <person name="Lin S."/>
            <person name="Lindquist E."/>
            <person name="Lipzen A."/>
            <person name="Lu C."/>
            <person name="Luna E."/>
            <person name="Martienssen R."/>
            <person name="Minamino N."/>
            <person name="Mizutani M."/>
            <person name="Mizutani M."/>
            <person name="Mochizuki N."/>
            <person name="Monte I."/>
            <person name="Mosher R."/>
            <person name="Nagasaki H."/>
            <person name="Nakagami H."/>
            <person name="Naramoto S."/>
            <person name="Nishitani K."/>
            <person name="Ohtani M."/>
            <person name="Okamoto T."/>
            <person name="Okumura M."/>
            <person name="Phillips J."/>
            <person name="Pollak B."/>
            <person name="Reinders A."/>
            <person name="Roevekamp M."/>
            <person name="Sano R."/>
            <person name="Sawa S."/>
            <person name="Schmid M."/>
            <person name="Shirakawa M."/>
            <person name="Solano R."/>
            <person name="Spunde A."/>
            <person name="Suetsugu N."/>
            <person name="Sugano S."/>
            <person name="Sugiyama A."/>
            <person name="Sun R."/>
            <person name="Suzuki Y."/>
            <person name="Takenaka M."/>
            <person name="Takezawa D."/>
            <person name="Tomogane H."/>
            <person name="Tsuzuki M."/>
            <person name="Ueda T."/>
            <person name="Umeda M."/>
            <person name="Ward J."/>
            <person name="Watanabe Y."/>
            <person name="Yazaki K."/>
            <person name="Yokoyama R."/>
            <person name="Yoshitake Y."/>
            <person name="Yotsui I."/>
            <person name="Zachgo S."/>
            <person name="Schmutz J."/>
        </authorList>
    </citation>
    <scope>NUCLEOTIDE SEQUENCE [LARGE SCALE GENOMIC DNA]</scope>
    <source>
        <strain evidence="2">cv. B-3</strain>
    </source>
</reference>
<proteinExistence type="predicted"/>
<dbReference type="Proteomes" id="UP000264353">
    <property type="component" value="Chromosome A1"/>
</dbReference>
<protein>
    <recommendedName>
        <fullName evidence="3">Reverse transcriptase zinc-binding domain-containing protein</fullName>
    </recommendedName>
</protein>
<sequence>LVGFLLGSRVNPDWAITVASIMSPRWREIDTCLLKLALQASIYSLWRERNTRRHQGNPLSAAQMVRYIDKTIRNRISSLRKRKPSFYSDMMQRWLARTSSQQS</sequence>
<name>A0A398ARY4_BRACM</name>
<evidence type="ECO:0000313" key="1">
    <source>
        <dbReference type="EMBL" id="RID79608.1"/>
    </source>
</evidence>
<dbReference type="EMBL" id="CM010628">
    <property type="protein sequence ID" value="RID79608.1"/>
    <property type="molecule type" value="Genomic_DNA"/>
</dbReference>
<evidence type="ECO:0000313" key="2">
    <source>
        <dbReference type="Proteomes" id="UP000264353"/>
    </source>
</evidence>
<feature type="non-terminal residue" evidence="1">
    <location>
        <position position="1"/>
    </location>
</feature>
<accession>A0A398ARY4</accession>